<dbReference type="InterPro" id="IPR002571">
    <property type="entry name" value="HrcA"/>
</dbReference>
<dbReference type="Pfam" id="PF01628">
    <property type="entry name" value="HrcA"/>
    <property type="match status" value="1"/>
</dbReference>
<evidence type="ECO:0000259" key="6">
    <source>
        <dbReference type="Pfam" id="PF01628"/>
    </source>
</evidence>
<evidence type="ECO:0000313" key="8">
    <source>
        <dbReference type="EMBL" id="QYR52172.1"/>
    </source>
</evidence>
<dbReference type="NCBIfam" id="TIGR00331">
    <property type="entry name" value="hrcA"/>
    <property type="match status" value="1"/>
</dbReference>
<keyword evidence="2 5" id="KW-0805">Transcription regulation</keyword>
<evidence type="ECO:0000256" key="4">
    <source>
        <dbReference type="ARBA" id="ARBA00023163"/>
    </source>
</evidence>
<dbReference type="InterPro" id="IPR036388">
    <property type="entry name" value="WH-like_DNA-bd_sf"/>
</dbReference>
<dbReference type="SUPFAM" id="SSF46785">
    <property type="entry name" value="Winged helix' DNA-binding domain"/>
    <property type="match status" value="1"/>
</dbReference>
<dbReference type="InterPro" id="IPR036390">
    <property type="entry name" value="WH_DNA-bd_sf"/>
</dbReference>
<dbReference type="Gene3D" id="3.30.450.40">
    <property type="match status" value="1"/>
</dbReference>
<protein>
    <recommendedName>
        <fullName evidence="5">Heat-inducible transcription repressor HrcA</fullName>
    </recommendedName>
</protein>
<dbReference type="PANTHER" id="PTHR34824">
    <property type="entry name" value="HEAT-INDUCIBLE TRANSCRIPTION REPRESSOR HRCA"/>
    <property type="match status" value="1"/>
</dbReference>
<dbReference type="InterPro" id="IPR023120">
    <property type="entry name" value="WHTH_transcript_rep_HrcA_IDD"/>
</dbReference>
<dbReference type="Proteomes" id="UP000824755">
    <property type="component" value="Chromosome"/>
</dbReference>
<keyword evidence="9" id="KW-1185">Reference proteome</keyword>
<sequence>MAIDSALPDLDLRSRQLLRALIGQYIHHGSPVGSQTLAKCAGLDISPATIRNILGDLEDIGLLVSPHTSAGRIPTAQGYRVFVDSLLQIDTLQERDVSQLRERLPKDVPTSDLLSGTGELLSAMSNFVGVVSAPKRSNETFKHIEFVGLGPDEILAVVVFPDHEIQNRVIRTSTTFDPKTLELIGNYLNQNFAGVPLQNIRRILVAELRQARDDVQDWMQKALELAEIAVQEHEQPSLDVYVAGQINLMAVDDLNDMAQLRGLFETFQRKRDMLQLLERTLHSEGVRIFIGEETGLAPMEAMSVVATPYSNPDGKVLGVLGVIGPSRMAYSNVIPLVQATALVLSERIGGR</sequence>
<evidence type="ECO:0000256" key="3">
    <source>
        <dbReference type="ARBA" id="ARBA00023016"/>
    </source>
</evidence>
<accession>A0ABX8WM53</accession>
<dbReference type="Gene3D" id="1.10.10.10">
    <property type="entry name" value="Winged helix-like DNA-binding domain superfamily/Winged helix DNA-binding domain"/>
    <property type="match status" value="1"/>
</dbReference>
<dbReference type="SUPFAM" id="SSF55781">
    <property type="entry name" value="GAF domain-like"/>
    <property type="match status" value="1"/>
</dbReference>
<evidence type="ECO:0000256" key="1">
    <source>
        <dbReference type="ARBA" id="ARBA00022491"/>
    </source>
</evidence>
<evidence type="ECO:0000256" key="2">
    <source>
        <dbReference type="ARBA" id="ARBA00023015"/>
    </source>
</evidence>
<name>A0ABX8WM53_9GAMM</name>
<evidence type="ECO:0000256" key="5">
    <source>
        <dbReference type="HAMAP-Rule" id="MF_00081"/>
    </source>
</evidence>
<evidence type="ECO:0000313" key="9">
    <source>
        <dbReference type="Proteomes" id="UP000824755"/>
    </source>
</evidence>
<dbReference type="Pfam" id="PF03444">
    <property type="entry name" value="WHD_HrcA"/>
    <property type="match status" value="1"/>
</dbReference>
<feature type="domain" description="Winged helix-turn-helix transcription repressor HrcA DNA-binding" evidence="7">
    <location>
        <begin position="14"/>
        <end position="81"/>
    </location>
</feature>
<dbReference type="Gene3D" id="3.30.390.60">
    <property type="entry name" value="Heat-inducible transcription repressor hrca homolog, domain 3"/>
    <property type="match status" value="1"/>
</dbReference>
<reference evidence="8 9" key="1">
    <citation type="submission" date="2021-08" db="EMBL/GenBank/DDBJ databases">
        <title>Lysobacter sp. strain CJ11 Genome sequencing and assembly.</title>
        <authorList>
            <person name="Kim I."/>
        </authorList>
    </citation>
    <scope>NUCLEOTIDE SEQUENCE [LARGE SCALE GENOMIC DNA]</scope>
    <source>
        <strain evidence="8 9">CJ11</strain>
    </source>
</reference>
<keyword evidence="1 5" id="KW-0678">Repressor</keyword>
<comment type="function">
    <text evidence="5">Negative regulator of class I heat shock genes (grpE-dnaK-dnaJ and groELS operons). Prevents heat-shock induction of these operons.</text>
</comment>
<feature type="domain" description="Heat-inducible transcription repressor HrcA C-terminal" evidence="6">
    <location>
        <begin position="112"/>
        <end position="334"/>
    </location>
</feature>
<dbReference type="InterPro" id="IPR021153">
    <property type="entry name" value="HrcA_C"/>
</dbReference>
<dbReference type="InterPro" id="IPR005104">
    <property type="entry name" value="WHTH_HrcA_DNA-bd"/>
</dbReference>
<gene>
    <name evidence="5 8" type="primary">hrcA</name>
    <name evidence="8" type="ORF">H8L67_05995</name>
</gene>
<dbReference type="EMBL" id="CP080544">
    <property type="protein sequence ID" value="QYR52172.1"/>
    <property type="molecule type" value="Genomic_DNA"/>
</dbReference>
<comment type="similarity">
    <text evidence="5">Belongs to the HrcA family.</text>
</comment>
<dbReference type="PANTHER" id="PTHR34824:SF1">
    <property type="entry name" value="HEAT-INDUCIBLE TRANSCRIPTION REPRESSOR HRCA"/>
    <property type="match status" value="1"/>
</dbReference>
<dbReference type="HAMAP" id="MF_00081">
    <property type="entry name" value="HrcA"/>
    <property type="match status" value="1"/>
</dbReference>
<dbReference type="PIRSF" id="PIRSF005485">
    <property type="entry name" value="HrcA"/>
    <property type="match status" value="1"/>
</dbReference>
<keyword evidence="4 5" id="KW-0804">Transcription</keyword>
<dbReference type="InterPro" id="IPR029016">
    <property type="entry name" value="GAF-like_dom_sf"/>
</dbReference>
<organism evidence="8 9">
    <name type="scientific">Lysobacter soyae</name>
    <dbReference type="NCBI Taxonomy" id="2764185"/>
    <lineage>
        <taxon>Bacteria</taxon>
        <taxon>Pseudomonadati</taxon>
        <taxon>Pseudomonadota</taxon>
        <taxon>Gammaproteobacteria</taxon>
        <taxon>Lysobacterales</taxon>
        <taxon>Lysobacteraceae</taxon>
        <taxon>Lysobacter</taxon>
    </lineage>
</organism>
<keyword evidence="3 5" id="KW-0346">Stress response</keyword>
<evidence type="ECO:0000259" key="7">
    <source>
        <dbReference type="Pfam" id="PF03444"/>
    </source>
</evidence>
<proteinExistence type="inferred from homology"/>